<dbReference type="InterPro" id="IPR036249">
    <property type="entry name" value="Thioredoxin-like_sf"/>
</dbReference>
<evidence type="ECO:0000313" key="3">
    <source>
        <dbReference type="Proteomes" id="UP000323142"/>
    </source>
</evidence>
<dbReference type="Proteomes" id="UP000323142">
    <property type="component" value="Unassembled WGS sequence"/>
</dbReference>
<reference evidence="2 3" key="1">
    <citation type="submission" date="2019-09" db="EMBL/GenBank/DDBJ databases">
        <title>Salinarimonas rosea gen. nov., sp. nov., a new member of the a-2 subgroup of the Proteobacteria.</title>
        <authorList>
            <person name="Liu J."/>
        </authorList>
    </citation>
    <scope>NUCLEOTIDE SEQUENCE [LARGE SCALE GENOMIC DNA]</scope>
    <source>
        <strain evidence="2 3">BN140002</strain>
    </source>
</reference>
<comment type="caution">
    <text evidence="2">The sequence shown here is derived from an EMBL/GenBank/DDBJ whole genome shotgun (WGS) entry which is preliminary data.</text>
</comment>
<organism evidence="2 3">
    <name type="scientific">Salinarimonas soli</name>
    <dbReference type="NCBI Taxonomy" id="1638099"/>
    <lineage>
        <taxon>Bacteria</taxon>
        <taxon>Pseudomonadati</taxon>
        <taxon>Pseudomonadota</taxon>
        <taxon>Alphaproteobacteria</taxon>
        <taxon>Hyphomicrobiales</taxon>
        <taxon>Salinarimonadaceae</taxon>
        <taxon>Salinarimonas</taxon>
    </lineage>
</organism>
<evidence type="ECO:0000259" key="1">
    <source>
        <dbReference type="Pfam" id="PF13462"/>
    </source>
</evidence>
<evidence type="ECO:0000313" key="2">
    <source>
        <dbReference type="EMBL" id="KAA2236020.1"/>
    </source>
</evidence>
<dbReference type="Gene3D" id="3.40.30.10">
    <property type="entry name" value="Glutaredoxin"/>
    <property type="match status" value="1"/>
</dbReference>
<accession>A0A5B2VC31</accession>
<sequence length="223" mass="23263">MPAPAERRSHRETMIHLPRRTVLIGLSAALAAPALGEGEASRPEPQTVPIELVEEALELDAGIRVGAPGGDVTMIEFFDYNCPSCRRAARDLPAMLADGDLTYVLMNYAVLGMPSVEAARVALATFSLGGPEAALALHGRLLALRGPVGAERALNEALGLGADAGALARAADSEAVTRRLRAVLRIGESLGLSATPSYVIGPEAYAGDLTLAHKRALVARARA</sequence>
<dbReference type="InterPro" id="IPR012336">
    <property type="entry name" value="Thioredoxin-like_fold"/>
</dbReference>
<proteinExistence type="predicted"/>
<dbReference type="Pfam" id="PF13462">
    <property type="entry name" value="Thioredoxin_4"/>
    <property type="match status" value="1"/>
</dbReference>
<keyword evidence="3" id="KW-1185">Reference proteome</keyword>
<name>A0A5B2VC31_9HYPH</name>
<reference evidence="2 3" key="2">
    <citation type="submission" date="2019-09" db="EMBL/GenBank/DDBJ databases">
        <authorList>
            <person name="Jin C."/>
        </authorList>
    </citation>
    <scope>NUCLEOTIDE SEQUENCE [LARGE SCALE GENOMIC DNA]</scope>
    <source>
        <strain evidence="2 3">BN140002</strain>
    </source>
</reference>
<dbReference type="SUPFAM" id="SSF52833">
    <property type="entry name" value="Thioredoxin-like"/>
    <property type="match status" value="1"/>
</dbReference>
<protein>
    <submittedName>
        <fullName evidence="2">Thioredoxin domain-containing protein</fullName>
    </submittedName>
</protein>
<feature type="domain" description="Thioredoxin-like fold" evidence="1">
    <location>
        <begin position="61"/>
        <end position="217"/>
    </location>
</feature>
<dbReference type="AlphaFoldDB" id="A0A5B2VC31"/>
<dbReference type="EMBL" id="VUOA01000029">
    <property type="protein sequence ID" value="KAA2236020.1"/>
    <property type="molecule type" value="Genomic_DNA"/>
</dbReference>
<gene>
    <name evidence="2" type="ORF">F0L46_16730</name>
</gene>
<dbReference type="RefSeq" id="WP_149819605.1">
    <property type="nucleotide sequence ID" value="NZ_VUOA01000029.1"/>
</dbReference>
<dbReference type="OrthoDB" id="9780147at2"/>